<feature type="transmembrane region" description="Helical" evidence="1">
    <location>
        <begin position="65"/>
        <end position="89"/>
    </location>
</feature>
<organism evidence="2 3">
    <name type="scientific">Ciona savignyi</name>
    <name type="common">Pacific transparent sea squirt</name>
    <dbReference type="NCBI Taxonomy" id="51511"/>
    <lineage>
        <taxon>Eukaryota</taxon>
        <taxon>Metazoa</taxon>
        <taxon>Chordata</taxon>
        <taxon>Tunicata</taxon>
        <taxon>Ascidiacea</taxon>
        <taxon>Phlebobranchia</taxon>
        <taxon>Cionidae</taxon>
        <taxon>Ciona</taxon>
    </lineage>
</organism>
<reference evidence="2" key="2">
    <citation type="submission" date="2025-08" db="UniProtKB">
        <authorList>
            <consortium name="Ensembl"/>
        </authorList>
    </citation>
    <scope>IDENTIFICATION</scope>
</reference>
<dbReference type="GeneTree" id="ENSGT00390000014920"/>
<dbReference type="Ensembl" id="ENSCSAVT00000004602.1">
    <property type="protein sequence ID" value="ENSCSAVP00000004536.1"/>
    <property type="gene ID" value="ENSCSAVG00000002694.1"/>
</dbReference>
<dbReference type="InParanoid" id="H2YGT7"/>
<name>H2YGT7_CIOSA</name>
<evidence type="ECO:0000256" key="1">
    <source>
        <dbReference type="SAM" id="Phobius"/>
    </source>
</evidence>
<proteinExistence type="predicted"/>
<dbReference type="HOGENOM" id="CLU_2009018_0_0_1"/>
<reference evidence="2" key="3">
    <citation type="submission" date="2025-09" db="UniProtKB">
        <authorList>
            <consortium name="Ensembl"/>
        </authorList>
    </citation>
    <scope>IDENTIFICATION</scope>
</reference>
<protein>
    <submittedName>
        <fullName evidence="2">Uncharacterized protein</fullName>
    </submittedName>
</protein>
<feature type="transmembrane region" description="Helical" evidence="1">
    <location>
        <begin position="101"/>
        <end position="123"/>
    </location>
</feature>
<accession>H2YGT7</accession>
<dbReference type="AlphaFoldDB" id="H2YGT7"/>
<keyword evidence="3" id="KW-1185">Reference proteome</keyword>
<evidence type="ECO:0000313" key="2">
    <source>
        <dbReference type="Ensembl" id="ENSCSAVP00000004536.1"/>
    </source>
</evidence>
<keyword evidence="1" id="KW-1133">Transmembrane helix</keyword>
<keyword evidence="1" id="KW-0812">Transmembrane</keyword>
<reference evidence="3" key="1">
    <citation type="submission" date="2003-08" db="EMBL/GenBank/DDBJ databases">
        <authorList>
            <person name="Birren B."/>
            <person name="Nusbaum C."/>
            <person name="Abebe A."/>
            <person name="Abouelleil A."/>
            <person name="Adekoya E."/>
            <person name="Ait-zahra M."/>
            <person name="Allen N."/>
            <person name="Allen T."/>
            <person name="An P."/>
            <person name="Anderson M."/>
            <person name="Anderson S."/>
            <person name="Arachchi H."/>
            <person name="Armbruster J."/>
            <person name="Bachantsang P."/>
            <person name="Baldwin J."/>
            <person name="Barry A."/>
            <person name="Bayul T."/>
            <person name="Blitshsteyn B."/>
            <person name="Bloom T."/>
            <person name="Blye J."/>
            <person name="Boguslavskiy L."/>
            <person name="Borowsky M."/>
            <person name="Boukhgalter B."/>
            <person name="Brunache A."/>
            <person name="Butler J."/>
            <person name="Calixte N."/>
            <person name="Calvo S."/>
            <person name="Camarata J."/>
            <person name="Campo K."/>
            <person name="Chang J."/>
            <person name="Cheshatsang Y."/>
            <person name="Citroen M."/>
            <person name="Collymore A."/>
            <person name="Considine T."/>
            <person name="Cook A."/>
            <person name="Cooke P."/>
            <person name="Corum B."/>
            <person name="Cuomo C."/>
            <person name="David R."/>
            <person name="Dawoe T."/>
            <person name="Degray S."/>
            <person name="Dodge S."/>
            <person name="Dooley K."/>
            <person name="Dorje P."/>
            <person name="Dorjee K."/>
            <person name="Dorris L."/>
            <person name="Duffey N."/>
            <person name="Dupes A."/>
            <person name="Elkins T."/>
            <person name="Engels R."/>
            <person name="Erickson J."/>
            <person name="Farina A."/>
            <person name="Faro S."/>
            <person name="Ferreira P."/>
            <person name="Fischer H."/>
            <person name="Fitzgerald M."/>
            <person name="Foley K."/>
            <person name="Gage D."/>
            <person name="Galagan J."/>
            <person name="Gearin G."/>
            <person name="Gnerre S."/>
            <person name="Gnirke A."/>
            <person name="Goyette A."/>
            <person name="Graham J."/>
            <person name="Grandbois E."/>
            <person name="Gyaltsen K."/>
            <person name="Hafez N."/>
            <person name="Hagopian D."/>
            <person name="Hagos B."/>
            <person name="Hall J."/>
            <person name="Hatcher B."/>
            <person name="Heller A."/>
            <person name="Higgins H."/>
            <person name="Honan T."/>
            <person name="Horn A."/>
            <person name="Houde N."/>
            <person name="Hughes L."/>
            <person name="Hulme W."/>
            <person name="Husby E."/>
            <person name="Iliev I."/>
            <person name="Jaffe D."/>
            <person name="Jones C."/>
            <person name="Kamal M."/>
            <person name="Kamat A."/>
            <person name="Kamvysselis M."/>
            <person name="Karlsson E."/>
            <person name="Kells C."/>
            <person name="Kieu A."/>
            <person name="Kisner P."/>
            <person name="Kodira C."/>
            <person name="Kulbokas E."/>
            <person name="Labutti K."/>
            <person name="Lama D."/>
            <person name="Landers T."/>
            <person name="Leger J."/>
            <person name="Levine S."/>
            <person name="Lewis D."/>
            <person name="Lewis T."/>
            <person name="Lindblad-toh K."/>
            <person name="Liu X."/>
            <person name="Lokyitsang T."/>
            <person name="Lokyitsang Y."/>
            <person name="Lucien O."/>
            <person name="Lui A."/>
            <person name="Ma L.J."/>
            <person name="Mabbitt R."/>
            <person name="Macdonald J."/>
            <person name="Maclean C."/>
            <person name="Major J."/>
            <person name="Manning J."/>
            <person name="Marabella R."/>
            <person name="Maru K."/>
            <person name="Matthews C."/>
            <person name="Mauceli E."/>
            <person name="Mccarthy M."/>
            <person name="Mcdonough S."/>
            <person name="Mcghee T."/>
            <person name="Meldrim J."/>
            <person name="Meneus L."/>
            <person name="Mesirov J."/>
            <person name="Mihalev A."/>
            <person name="Mihova T."/>
            <person name="Mikkelsen T."/>
            <person name="Mlenga V."/>
            <person name="Moru K."/>
            <person name="Mozes J."/>
            <person name="Mulrain L."/>
            <person name="Munson G."/>
            <person name="Naylor J."/>
            <person name="Newes C."/>
            <person name="Nguyen C."/>
            <person name="Nguyen N."/>
            <person name="Nguyen T."/>
            <person name="Nicol R."/>
            <person name="Nielsen C."/>
            <person name="Nizzari M."/>
            <person name="Norbu C."/>
            <person name="Norbu N."/>
            <person name="O'donnell P."/>
            <person name="Okoawo O."/>
            <person name="O'leary S."/>
            <person name="Omotosho B."/>
            <person name="O'neill K."/>
            <person name="Osman S."/>
            <person name="Parker S."/>
            <person name="Perrin D."/>
            <person name="Phunkhang P."/>
            <person name="Piqani B."/>
            <person name="Purcell S."/>
            <person name="Rachupka T."/>
            <person name="Ramasamy U."/>
            <person name="Rameau R."/>
            <person name="Ray V."/>
            <person name="Raymond C."/>
            <person name="Retta R."/>
            <person name="Richardson S."/>
            <person name="Rise C."/>
            <person name="Rodriguez J."/>
            <person name="Rogers J."/>
            <person name="Rogov P."/>
            <person name="Rutman M."/>
            <person name="Schupbach R."/>
            <person name="Seaman C."/>
            <person name="Settipalli S."/>
            <person name="Sharpe T."/>
            <person name="Sheridan J."/>
            <person name="Sherpa N."/>
            <person name="Shi J."/>
            <person name="Smirnov S."/>
            <person name="Smith C."/>
            <person name="Sougnez C."/>
            <person name="Spencer B."/>
            <person name="Stalker J."/>
            <person name="Stange-thomann N."/>
            <person name="Stavropoulos S."/>
            <person name="Stetson K."/>
            <person name="Stone C."/>
            <person name="Stone S."/>
            <person name="Stubbs M."/>
            <person name="Talamas J."/>
            <person name="Tchuinga P."/>
            <person name="Tenzing P."/>
            <person name="Tesfaye S."/>
            <person name="Theodore J."/>
            <person name="Thoulutsang Y."/>
            <person name="Topham K."/>
            <person name="Towey S."/>
            <person name="Tsamla T."/>
            <person name="Tsomo N."/>
            <person name="Vallee D."/>
            <person name="Vassiliev H."/>
            <person name="Venkataraman V."/>
            <person name="Vinson J."/>
            <person name="Vo A."/>
            <person name="Wade C."/>
            <person name="Wang S."/>
            <person name="Wangchuk T."/>
            <person name="Wangdi T."/>
            <person name="Whittaker C."/>
            <person name="Wilkinson J."/>
            <person name="Wu Y."/>
            <person name="Wyman D."/>
            <person name="Yadav S."/>
            <person name="Yang S."/>
            <person name="Yang X."/>
            <person name="Yeager S."/>
            <person name="Yee E."/>
            <person name="Young G."/>
            <person name="Zainoun J."/>
            <person name="Zembeck L."/>
            <person name="Zimmer A."/>
            <person name="Zody M."/>
            <person name="Lander E."/>
        </authorList>
    </citation>
    <scope>NUCLEOTIDE SEQUENCE [LARGE SCALE GENOMIC DNA]</scope>
</reference>
<keyword evidence="1" id="KW-0472">Membrane</keyword>
<dbReference type="Proteomes" id="UP000007875">
    <property type="component" value="Unassembled WGS sequence"/>
</dbReference>
<dbReference type="Gene3D" id="1.20.140.150">
    <property type="match status" value="1"/>
</dbReference>
<sequence>MDANALLQILNATGVGSLPSSVQSAFTGKICFNTGLLKLSYSMLTIKASIALPINSENSFVRTTIGLLILALILLIIGVIFGLLTAYCASLSSRHKSTARTLNGVGTVILFLGAIFVLGGALAY</sequence>
<evidence type="ECO:0000313" key="3">
    <source>
        <dbReference type="Proteomes" id="UP000007875"/>
    </source>
</evidence>